<geneLocation type="plasmid" evidence="3 4">
    <name>unnamed1</name>
</geneLocation>
<name>A0A2Z4JEP7_9ACTN</name>
<feature type="transmembrane region" description="Helical" evidence="1">
    <location>
        <begin position="173"/>
        <end position="195"/>
    </location>
</feature>
<keyword evidence="1" id="KW-1133">Transmembrane helix</keyword>
<keyword evidence="3" id="KW-0614">Plasmid</keyword>
<feature type="transmembrane region" description="Helical" evidence="1">
    <location>
        <begin position="101"/>
        <end position="122"/>
    </location>
</feature>
<dbReference type="KEGG" id="scad:DN051_43330"/>
<keyword evidence="4" id="KW-1185">Reference proteome</keyword>
<accession>A0A2Z4JEP7</accession>
<dbReference type="AlphaFoldDB" id="A0A2Z4JEP7"/>
<organism evidence="3 4">
    <name type="scientific">Streptomyces cadmiisoli</name>
    <dbReference type="NCBI Taxonomy" id="2184053"/>
    <lineage>
        <taxon>Bacteria</taxon>
        <taxon>Bacillati</taxon>
        <taxon>Actinomycetota</taxon>
        <taxon>Actinomycetes</taxon>
        <taxon>Kitasatosporales</taxon>
        <taxon>Streptomycetaceae</taxon>
        <taxon>Streptomyces</taxon>
        <taxon>Streptomyces aurantiacus group</taxon>
    </lineage>
</organism>
<evidence type="ECO:0000313" key="4">
    <source>
        <dbReference type="Proteomes" id="UP000249616"/>
    </source>
</evidence>
<evidence type="ECO:0000256" key="1">
    <source>
        <dbReference type="SAM" id="Phobius"/>
    </source>
</evidence>
<dbReference type="PANTHER" id="PTHR36834:SF1">
    <property type="entry name" value="INTEGRAL MEMBRANE PROTEIN"/>
    <property type="match status" value="1"/>
</dbReference>
<dbReference type="PANTHER" id="PTHR36834">
    <property type="entry name" value="MEMBRANE PROTEIN-RELATED"/>
    <property type="match status" value="1"/>
</dbReference>
<dbReference type="InterPro" id="IPR053150">
    <property type="entry name" value="Teicoplanin_resist-assoc"/>
</dbReference>
<evidence type="ECO:0000259" key="2">
    <source>
        <dbReference type="Pfam" id="PF04892"/>
    </source>
</evidence>
<protein>
    <recommendedName>
        <fullName evidence="2">VanZ-like domain-containing protein</fullName>
    </recommendedName>
</protein>
<dbReference type="InterPro" id="IPR006976">
    <property type="entry name" value="VanZ-like"/>
</dbReference>
<feature type="transmembrane region" description="Helical" evidence="1">
    <location>
        <begin position="61"/>
        <end position="81"/>
    </location>
</feature>
<feature type="domain" description="VanZ-like" evidence="2">
    <location>
        <begin position="102"/>
        <end position="221"/>
    </location>
</feature>
<reference evidence="4" key="1">
    <citation type="submission" date="2018-06" db="EMBL/GenBank/DDBJ databases">
        <authorList>
            <person name="Li K."/>
        </authorList>
    </citation>
    <scope>NUCLEOTIDE SEQUENCE [LARGE SCALE GENOMIC DNA]</scope>
    <source>
        <strain evidence="4">ZFG47</strain>
        <plasmid evidence="4">unnamed1</plasmid>
    </source>
</reference>
<keyword evidence="1" id="KW-0812">Transmembrane</keyword>
<evidence type="ECO:0000313" key="3">
    <source>
        <dbReference type="EMBL" id="AWW43400.1"/>
    </source>
</evidence>
<sequence length="257" mass="28019">MAQDLPFGGSRRRCRSGIVVSVHAVHISAITCIPGPHRARQPAAHLRRKTIMGDINYRLEALPVCTPLVVLFFGFLVLRAIRNGSGPQWGWRSIPIRTVTATYIAGVAGVTFFPFQIAYGKLADDMAWYNQINWIPVLTLDVPTAVLNVIMTVPLGVLLPFVSGKVTSPRRALAYGAAFSLAIEVAQILGCVLFNNYRGADVNDVLTNALGCLLGYSLIQLTLKLSFPRDVFSRLALPDSVLAREPHSPTRVNTIAV</sequence>
<dbReference type="Proteomes" id="UP000249616">
    <property type="component" value="Plasmid unnamed1"/>
</dbReference>
<gene>
    <name evidence="3" type="ORF">DN051_43330</name>
</gene>
<dbReference type="Pfam" id="PF04892">
    <property type="entry name" value="VanZ"/>
    <property type="match status" value="1"/>
</dbReference>
<keyword evidence="1" id="KW-0472">Membrane</keyword>
<proteinExistence type="predicted"/>
<feature type="transmembrane region" description="Helical" evidence="1">
    <location>
        <begin position="142"/>
        <end position="161"/>
    </location>
</feature>
<dbReference type="EMBL" id="CP030074">
    <property type="protein sequence ID" value="AWW43400.1"/>
    <property type="molecule type" value="Genomic_DNA"/>
</dbReference>